<dbReference type="PROSITE" id="PS51257">
    <property type="entry name" value="PROKAR_LIPOPROTEIN"/>
    <property type="match status" value="1"/>
</dbReference>
<dbReference type="CDD" id="cd10917">
    <property type="entry name" value="CE4_NodB_like_6s_7s"/>
    <property type="match status" value="1"/>
</dbReference>
<evidence type="ECO:0000313" key="4">
    <source>
        <dbReference type="Proteomes" id="UP000622687"/>
    </source>
</evidence>
<dbReference type="GO" id="GO:0016810">
    <property type="term" value="F:hydrolase activity, acting on carbon-nitrogen (but not peptide) bonds"/>
    <property type="evidence" value="ECO:0007669"/>
    <property type="project" value="InterPro"/>
</dbReference>
<organism evidence="3 4">
    <name type="scientific">Clostridium aciditolerans</name>
    <dbReference type="NCBI Taxonomy" id="339861"/>
    <lineage>
        <taxon>Bacteria</taxon>
        <taxon>Bacillati</taxon>
        <taxon>Bacillota</taxon>
        <taxon>Clostridia</taxon>
        <taxon>Eubacteriales</taxon>
        <taxon>Clostridiaceae</taxon>
        <taxon>Clostridium</taxon>
    </lineage>
</organism>
<accession>A0A934I5I9</accession>
<dbReference type="RefSeq" id="WP_211144722.1">
    <property type="nucleotide sequence ID" value="NZ_JAEEGB010000042.1"/>
</dbReference>
<dbReference type="Pfam" id="PF01522">
    <property type="entry name" value="Polysacc_deac_1"/>
    <property type="match status" value="1"/>
</dbReference>
<reference evidence="3" key="1">
    <citation type="submission" date="2020-12" db="EMBL/GenBank/DDBJ databases">
        <title>Clostridium thailandense sp. nov., a novel acetogenic bacterium isolated from peat land soil in Thailand.</title>
        <authorList>
            <person name="Chaikitkaew S."/>
            <person name="Birkeland N.K."/>
        </authorList>
    </citation>
    <scope>NUCLEOTIDE SEQUENCE</scope>
    <source>
        <strain evidence="3">DSM 17425</strain>
    </source>
</reference>
<dbReference type="PANTHER" id="PTHR10587">
    <property type="entry name" value="GLYCOSYL TRANSFERASE-RELATED"/>
    <property type="match status" value="1"/>
</dbReference>
<evidence type="ECO:0000259" key="2">
    <source>
        <dbReference type="PROSITE" id="PS51677"/>
    </source>
</evidence>
<feature type="region of interest" description="Disordered" evidence="1">
    <location>
        <begin position="26"/>
        <end position="49"/>
    </location>
</feature>
<dbReference type="GO" id="GO:0005975">
    <property type="term" value="P:carbohydrate metabolic process"/>
    <property type="evidence" value="ECO:0007669"/>
    <property type="project" value="InterPro"/>
</dbReference>
<dbReference type="PROSITE" id="PS51677">
    <property type="entry name" value="NODB"/>
    <property type="match status" value="1"/>
</dbReference>
<dbReference type="InterPro" id="IPR050248">
    <property type="entry name" value="Polysacc_deacetylase_ArnD"/>
</dbReference>
<gene>
    <name evidence="3" type="ORF">I6U51_22090</name>
</gene>
<feature type="domain" description="NodB homology" evidence="2">
    <location>
        <begin position="102"/>
        <end position="281"/>
    </location>
</feature>
<dbReference type="InterPro" id="IPR002509">
    <property type="entry name" value="NODB_dom"/>
</dbReference>
<evidence type="ECO:0000313" key="3">
    <source>
        <dbReference type="EMBL" id="MBI6875366.1"/>
    </source>
</evidence>
<dbReference type="SUPFAM" id="SSF88713">
    <property type="entry name" value="Glycoside hydrolase/deacetylase"/>
    <property type="match status" value="1"/>
</dbReference>
<comment type="caution">
    <text evidence="3">The sequence shown here is derived from an EMBL/GenBank/DDBJ whole genome shotgun (WGS) entry which is preliminary data.</text>
</comment>
<name>A0A934I5I9_9CLOT</name>
<dbReference type="Proteomes" id="UP000622687">
    <property type="component" value="Unassembled WGS sequence"/>
</dbReference>
<dbReference type="Gene3D" id="3.20.20.370">
    <property type="entry name" value="Glycoside hydrolase/deacetylase"/>
    <property type="match status" value="1"/>
</dbReference>
<dbReference type="InterPro" id="IPR011330">
    <property type="entry name" value="Glyco_hydro/deAcase_b/a-brl"/>
</dbReference>
<proteinExistence type="predicted"/>
<dbReference type="AlphaFoldDB" id="A0A934I5I9"/>
<keyword evidence="4" id="KW-1185">Reference proteome</keyword>
<evidence type="ECO:0000256" key="1">
    <source>
        <dbReference type="SAM" id="MobiDB-lite"/>
    </source>
</evidence>
<sequence>MMKNIINIILIITCSFLLSSCDNKLSTESKNPSNIRHTNQGTKNTLQNEKQNNEKVIYEILGKSNKLAEKEKASAKKWMEDIIRVARENPDYVFVNGDTTKKQVALTFDDGPDGRITPKVLEILKQNNVKGNFFFTGENITKCPNVVKKAYQQGNLVLNHSYNHPDFKKENNDTIKNQILRTENEIFKIIGKKPAIIRPPYGDIDDRIVKDILETNNKAVIWSIDTLDWSQKERDNIIKNVLDNLRPGDIILMHSNGDKSETAAALPKIISGIKEKGYEIVTLDKLLDIKAYK</sequence>
<dbReference type="EMBL" id="JAEEGB010000042">
    <property type="protein sequence ID" value="MBI6875366.1"/>
    <property type="molecule type" value="Genomic_DNA"/>
</dbReference>
<protein>
    <submittedName>
        <fullName evidence="3">Polysaccharide deacetylase family protein</fullName>
    </submittedName>
</protein>